<dbReference type="CDD" id="cd00063">
    <property type="entry name" value="FN3"/>
    <property type="match status" value="1"/>
</dbReference>
<gene>
    <name evidence="3" type="ORF">S06H3_10485</name>
</gene>
<dbReference type="PANTHER" id="PTHR22953">
    <property type="entry name" value="ACID PHOSPHATASE RELATED"/>
    <property type="match status" value="1"/>
</dbReference>
<feature type="domain" description="Fibronectin type-III" evidence="2">
    <location>
        <begin position="127"/>
        <end position="216"/>
    </location>
</feature>
<comment type="caution">
    <text evidence="3">The sequence shown here is derived from an EMBL/GenBank/DDBJ whole genome shotgun (WGS) entry which is preliminary data.</text>
</comment>
<dbReference type="InterPro" id="IPR039331">
    <property type="entry name" value="PAPs-like"/>
</dbReference>
<feature type="non-terminal residue" evidence="3">
    <location>
        <position position="267"/>
    </location>
</feature>
<dbReference type="SUPFAM" id="SSF49363">
    <property type="entry name" value="Purple acid phosphatase, N-terminal domain"/>
    <property type="match status" value="2"/>
</dbReference>
<dbReference type="AlphaFoldDB" id="X1KMC2"/>
<dbReference type="Gene3D" id="2.60.40.380">
    <property type="entry name" value="Purple acid phosphatase-like, N-terminal"/>
    <property type="match status" value="2"/>
</dbReference>
<evidence type="ECO:0000256" key="1">
    <source>
        <dbReference type="ARBA" id="ARBA00022729"/>
    </source>
</evidence>
<organism evidence="3">
    <name type="scientific">marine sediment metagenome</name>
    <dbReference type="NCBI Taxonomy" id="412755"/>
    <lineage>
        <taxon>unclassified sequences</taxon>
        <taxon>metagenomes</taxon>
        <taxon>ecological metagenomes</taxon>
    </lineage>
</organism>
<protein>
    <recommendedName>
        <fullName evidence="2">Fibronectin type-III domain-containing protein</fullName>
    </recommendedName>
</protein>
<dbReference type="EMBL" id="BARV01004863">
    <property type="protein sequence ID" value="GAI08232.1"/>
    <property type="molecule type" value="Genomic_DNA"/>
</dbReference>
<dbReference type="SMART" id="SM00060">
    <property type="entry name" value="FN3"/>
    <property type="match status" value="2"/>
</dbReference>
<sequence>IPNDMGVFWVDFTLRTVFPPLEDDTTAPVITNVASSNITYDSATITWDTDEVSDSVVNYGTSPALGSTESDATMVTSHSITLTELSTSTTYYYEVQSTDSSSNTAVDDNNGSYYTFTTAAPDTTPPVIENVASSDITKNSATITWDTDEIADSLVKYGTTSGNYTDNKYDSAYVTSHSIGLTGLTANTTYYYVVKSTDPSNNSSESSEYSFTTLEAGATIMHVYSIAMFLEKLGVNTHAMAEVTIYDAEDNPVADATVYGHWENATS</sequence>
<keyword evidence="1" id="KW-0732">Signal</keyword>
<name>X1KMC2_9ZZZZ</name>
<dbReference type="GO" id="GO:0003993">
    <property type="term" value="F:acid phosphatase activity"/>
    <property type="evidence" value="ECO:0007669"/>
    <property type="project" value="InterPro"/>
</dbReference>
<evidence type="ECO:0000259" key="2">
    <source>
        <dbReference type="PROSITE" id="PS50853"/>
    </source>
</evidence>
<dbReference type="InterPro" id="IPR008963">
    <property type="entry name" value="Purple_acid_Pase-like_N"/>
</dbReference>
<feature type="domain" description="Fibronectin type-III" evidence="2">
    <location>
        <begin position="29"/>
        <end position="121"/>
    </location>
</feature>
<proteinExistence type="predicted"/>
<dbReference type="InterPro" id="IPR015914">
    <property type="entry name" value="PAPs_N"/>
</dbReference>
<dbReference type="PANTHER" id="PTHR22953:SF153">
    <property type="entry name" value="PURPLE ACID PHOSPHATASE"/>
    <property type="match status" value="1"/>
</dbReference>
<dbReference type="InterPro" id="IPR003961">
    <property type="entry name" value="FN3_dom"/>
</dbReference>
<reference evidence="3" key="1">
    <citation type="journal article" date="2014" name="Front. Microbiol.">
        <title>High frequency of phylogenetically diverse reductive dehalogenase-homologous genes in deep subseafloor sedimentary metagenomes.</title>
        <authorList>
            <person name="Kawai M."/>
            <person name="Futagami T."/>
            <person name="Toyoda A."/>
            <person name="Takaki Y."/>
            <person name="Nishi S."/>
            <person name="Hori S."/>
            <person name="Arai W."/>
            <person name="Tsubouchi T."/>
            <person name="Morono Y."/>
            <person name="Uchiyama I."/>
            <person name="Ito T."/>
            <person name="Fujiyama A."/>
            <person name="Inagaki F."/>
            <person name="Takami H."/>
        </authorList>
    </citation>
    <scope>NUCLEOTIDE SEQUENCE</scope>
    <source>
        <strain evidence="3">Expedition CK06-06</strain>
    </source>
</reference>
<accession>X1KMC2</accession>
<dbReference type="Pfam" id="PF16656">
    <property type="entry name" value="Pur_ac_phosph_N"/>
    <property type="match status" value="2"/>
</dbReference>
<feature type="non-terminal residue" evidence="3">
    <location>
        <position position="1"/>
    </location>
</feature>
<dbReference type="GO" id="GO:0046872">
    <property type="term" value="F:metal ion binding"/>
    <property type="evidence" value="ECO:0007669"/>
    <property type="project" value="InterPro"/>
</dbReference>
<evidence type="ECO:0000313" key="3">
    <source>
        <dbReference type="EMBL" id="GAI08232.1"/>
    </source>
</evidence>
<dbReference type="PROSITE" id="PS50853">
    <property type="entry name" value="FN3"/>
    <property type="match status" value="2"/>
</dbReference>